<evidence type="ECO:0000256" key="2">
    <source>
        <dbReference type="ARBA" id="ARBA00005982"/>
    </source>
</evidence>
<sequence>MMCYTMPLMGAVLADNFIGRYKTTSMIGLALIATGTGGIKPCVAAFGGDQYALKKRLQHDRKTDGPPPEHWLDYSVTKYGRKLVEDMKIVCSILYLYIPVPIFWSLFDQQGSRWTFQASRLRSELFGVALMPDQLQVMNPAMVLFMIPVCPGGAWPLLPDLQPLHKMFLGGILASLAFVAAGILQISIERSTLQVPGHQHTGLVLLNTLACPIEIAVRGEGIAPVEEQGTALMTPLERQLVFISASCPVDCAGRIMKRHLLTAQLNTVPEVFMPIIVGQNSDDEISLYFMDPNPFMKSLTGKPKLKVVYIGDCGPNKNVSISVETEKQLSDIYYVSNTPIDHIGESAYMCLQPGKFRWHAKSAGGEVTGSGEGYLRAGGVYVLCLRERLGRLDAAVLHSPNPPNELHLAWIVPQYLLISIAEIMFAVSGLEFSFTQAPKCMKTITIAAWYMSVAIGNLIVILVAQIKIFDSRVISVHSLSTRTRTYSRRESSEASCIGLMEKQKTKAWPPHAFVNLATPSTSDLKATTLANVPVNELNVVVGENYSDRGTTLLTVVLLLIHKNFDPYTLKADICILRFYEDIVIRSSSKTIALMPPMDTLTGQAFVTGWGRCDFTGRDLCLPRSSVYFPEELMDPMLRSISFVISSPNNACDVYRQHDNHIHRGMLCVGYSRDVKPVAPCLGVPGAPLILRGKLVGLLSWGLGCGYAHDLPLIYTNIQHYFSWFVTNVKILKNITHQHIKELFVVTKSYKLSVWLQRTREKLIMKPETRLNLQPLSIDTTLSKLEGRLYDVRDFINNGTYRSEKKDMYKEMKVKHDMPAIHFFLNKPLKTEPFLSNESLYDDIDYDYDSDVEN</sequence>
<dbReference type="SUPFAM" id="SSF50494">
    <property type="entry name" value="Trypsin-like serine proteases"/>
    <property type="match status" value="1"/>
</dbReference>
<accession>A0A9P0XJI2</accession>
<dbReference type="InterPro" id="IPR043504">
    <property type="entry name" value="Peptidase_S1_PA_chymotrypsin"/>
</dbReference>
<comment type="subcellular location">
    <subcellularLocation>
        <location evidence="1">Membrane</location>
        <topology evidence="1">Multi-pass membrane protein</topology>
    </subcellularLocation>
</comment>
<dbReference type="InterPro" id="IPR000109">
    <property type="entry name" value="POT_fam"/>
</dbReference>
<evidence type="ECO:0000256" key="1">
    <source>
        <dbReference type="ARBA" id="ARBA00004141"/>
    </source>
</evidence>
<dbReference type="PANTHER" id="PTHR11654">
    <property type="entry name" value="OLIGOPEPTIDE TRANSPORTER-RELATED"/>
    <property type="match status" value="1"/>
</dbReference>
<dbReference type="GO" id="GO:0016020">
    <property type="term" value="C:membrane"/>
    <property type="evidence" value="ECO:0007669"/>
    <property type="project" value="UniProtKB-SubCell"/>
</dbReference>
<keyword evidence="4" id="KW-0813">Transport</keyword>
<evidence type="ECO:0000313" key="10">
    <source>
        <dbReference type="Proteomes" id="UP001152562"/>
    </source>
</evidence>
<evidence type="ECO:0000259" key="8">
    <source>
        <dbReference type="PROSITE" id="PS50240"/>
    </source>
</evidence>
<dbReference type="GO" id="GO:0004252">
    <property type="term" value="F:serine-type endopeptidase activity"/>
    <property type="evidence" value="ECO:0007669"/>
    <property type="project" value="InterPro"/>
</dbReference>
<dbReference type="Gene3D" id="2.40.10.10">
    <property type="entry name" value="Trypsin-like serine proteases"/>
    <property type="match status" value="1"/>
</dbReference>
<keyword evidence="6 7" id="KW-0472">Membrane</keyword>
<dbReference type="GO" id="GO:0006508">
    <property type="term" value="P:proteolysis"/>
    <property type="evidence" value="ECO:0007669"/>
    <property type="project" value="InterPro"/>
</dbReference>
<feature type="transmembrane region" description="Helical" evidence="7">
    <location>
        <begin position="89"/>
        <end position="107"/>
    </location>
</feature>
<feature type="domain" description="Peptidase S1" evidence="8">
    <location>
        <begin position="426"/>
        <end position="729"/>
    </location>
</feature>
<keyword evidence="4" id="KW-0653">Protein transport</keyword>
<dbReference type="SMART" id="SM00020">
    <property type="entry name" value="Tryp_SPc"/>
    <property type="match status" value="1"/>
</dbReference>
<gene>
    <name evidence="9" type="ORF">PIBRA_LOCUS14310</name>
</gene>
<keyword evidence="4" id="KW-0571">Peptide transport</keyword>
<evidence type="ECO:0000256" key="4">
    <source>
        <dbReference type="ARBA" id="ARBA00022856"/>
    </source>
</evidence>
<reference evidence="9" key="1">
    <citation type="submission" date="2022-05" db="EMBL/GenBank/DDBJ databases">
        <authorList>
            <person name="Okamura Y."/>
        </authorList>
    </citation>
    <scope>NUCLEOTIDE SEQUENCE</scope>
</reference>
<feature type="transmembrane region" description="Helical" evidence="7">
    <location>
        <begin position="415"/>
        <end position="434"/>
    </location>
</feature>
<comment type="caution">
    <text evidence="9">The sequence shown here is derived from an EMBL/GenBank/DDBJ whole genome shotgun (WGS) entry which is preliminary data.</text>
</comment>
<dbReference type="Gene3D" id="1.20.1250.20">
    <property type="entry name" value="MFS general substrate transporter like domains"/>
    <property type="match status" value="3"/>
</dbReference>
<name>A0A9P0XJI2_PIEBR</name>
<evidence type="ECO:0000256" key="5">
    <source>
        <dbReference type="ARBA" id="ARBA00022989"/>
    </source>
</evidence>
<keyword evidence="3 7" id="KW-0812">Transmembrane</keyword>
<dbReference type="InterPro" id="IPR036259">
    <property type="entry name" value="MFS_trans_sf"/>
</dbReference>
<feature type="transmembrane region" description="Helical" evidence="7">
    <location>
        <begin position="167"/>
        <end position="188"/>
    </location>
</feature>
<evidence type="ECO:0000256" key="3">
    <source>
        <dbReference type="ARBA" id="ARBA00022692"/>
    </source>
</evidence>
<comment type="similarity">
    <text evidence="2">Belongs to the major facilitator superfamily. Proton-dependent oligopeptide transporter (POT/PTR) (TC 2.A.17) family.</text>
</comment>
<dbReference type="Pfam" id="PF00089">
    <property type="entry name" value="Trypsin"/>
    <property type="match status" value="1"/>
</dbReference>
<dbReference type="GO" id="GO:0022857">
    <property type="term" value="F:transmembrane transporter activity"/>
    <property type="evidence" value="ECO:0007669"/>
    <property type="project" value="InterPro"/>
</dbReference>
<evidence type="ECO:0000313" key="9">
    <source>
        <dbReference type="EMBL" id="CAH4038820.1"/>
    </source>
</evidence>
<feature type="transmembrane region" description="Helical" evidence="7">
    <location>
        <begin position="446"/>
        <end position="466"/>
    </location>
</feature>
<dbReference type="Proteomes" id="UP001152562">
    <property type="component" value="Unassembled WGS sequence"/>
</dbReference>
<organism evidence="9 10">
    <name type="scientific">Pieris brassicae</name>
    <name type="common">White butterfly</name>
    <name type="synonym">Large white butterfly</name>
    <dbReference type="NCBI Taxonomy" id="7116"/>
    <lineage>
        <taxon>Eukaryota</taxon>
        <taxon>Metazoa</taxon>
        <taxon>Ecdysozoa</taxon>
        <taxon>Arthropoda</taxon>
        <taxon>Hexapoda</taxon>
        <taxon>Insecta</taxon>
        <taxon>Pterygota</taxon>
        <taxon>Neoptera</taxon>
        <taxon>Endopterygota</taxon>
        <taxon>Lepidoptera</taxon>
        <taxon>Glossata</taxon>
        <taxon>Ditrysia</taxon>
        <taxon>Papilionoidea</taxon>
        <taxon>Pieridae</taxon>
        <taxon>Pierinae</taxon>
        <taxon>Pieris</taxon>
    </lineage>
</organism>
<dbReference type="PROSITE" id="PS50240">
    <property type="entry name" value="TRYPSIN_DOM"/>
    <property type="match status" value="1"/>
</dbReference>
<proteinExistence type="inferred from homology"/>
<dbReference type="Pfam" id="PF00854">
    <property type="entry name" value="PTR2"/>
    <property type="match status" value="2"/>
</dbReference>
<keyword evidence="10" id="KW-1185">Reference proteome</keyword>
<evidence type="ECO:0000256" key="6">
    <source>
        <dbReference type="ARBA" id="ARBA00023136"/>
    </source>
</evidence>
<keyword evidence="5 7" id="KW-1133">Transmembrane helix</keyword>
<dbReference type="AlphaFoldDB" id="A0A9P0XJI2"/>
<dbReference type="GO" id="GO:0015833">
    <property type="term" value="P:peptide transport"/>
    <property type="evidence" value="ECO:0007669"/>
    <property type="project" value="UniProtKB-KW"/>
</dbReference>
<dbReference type="InterPro" id="IPR001254">
    <property type="entry name" value="Trypsin_dom"/>
</dbReference>
<dbReference type="EMBL" id="CALOZG010000087">
    <property type="protein sequence ID" value="CAH4038820.1"/>
    <property type="molecule type" value="Genomic_DNA"/>
</dbReference>
<evidence type="ECO:0000256" key="7">
    <source>
        <dbReference type="SAM" id="Phobius"/>
    </source>
</evidence>
<feature type="transmembrane region" description="Helical" evidence="7">
    <location>
        <begin position="137"/>
        <end position="158"/>
    </location>
</feature>
<protein>
    <recommendedName>
        <fullName evidence="8">Peptidase S1 domain-containing protein</fullName>
    </recommendedName>
</protein>
<dbReference type="InterPro" id="IPR009003">
    <property type="entry name" value="Peptidase_S1_PA"/>
</dbReference>